<protein>
    <submittedName>
        <fullName evidence="2">Uncharacterized protein</fullName>
    </submittedName>
</protein>
<evidence type="ECO:0000313" key="2">
    <source>
        <dbReference type="EnsemblPlants" id="OPUNC06G19810.1"/>
    </source>
</evidence>
<reference evidence="2" key="2">
    <citation type="submission" date="2018-05" db="EMBL/GenBank/DDBJ databases">
        <title>OpunRS2 (Oryza punctata Reference Sequence Version 2).</title>
        <authorList>
            <person name="Zhang J."/>
            <person name="Kudrna D."/>
            <person name="Lee S."/>
            <person name="Talag J."/>
            <person name="Welchert J."/>
            <person name="Wing R.A."/>
        </authorList>
    </citation>
    <scope>NUCLEOTIDE SEQUENCE [LARGE SCALE GENOMIC DNA]</scope>
</reference>
<dbReference type="Gramene" id="OPUNC06G19810.1">
    <property type="protein sequence ID" value="OPUNC06G19810.1"/>
    <property type="gene ID" value="OPUNC06G19810"/>
</dbReference>
<reference evidence="2" key="1">
    <citation type="submission" date="2015-04" db="UniProtKB">
        <authorList>
            <consortium name="EnsemblPlants"/>
        </authorList>
    </citation>
    <scope>IDENTIFICATION</scope>
</reference>
<dbReference type="EnsemblPlants" id="OPUNC06G19810.1">
    <property type="protein sequence ID" value="OPUNC06G19810.1"/>
    <property type="gene ID" value="OPUNC06G19810"/>
</dbReference>
<proteinExistence type="predicted"/>
<dbReference type="HOGENOM" id="CLU_290603_0_0_1"/>
<keyword evidence="3" id="KW-1185">Reference proteome</keyword>
<dbReference type="STRING" id="4537.A0A0E0LDS1"/>
<feature type="region of interest" description="Disordered" evidence="1">
    <location>
        <begin position="225"/>
        <end position="248"/>
    </location>
</feature>
<feature type="compositionally biased region" description="Pro residues" evidence="1">
    <location>
        <begin position="232"/>
        <end position="242"/>
    </location>
</feature>
<dbReference type="Proteomes" id="UP000026962">
    <property type="component" value="Chromosome 6"/>
</dbReference>
<feature type="compositionally biased region" description="Low complexity" evidence="1">
    <location>
        <begin position="17"/>
        <end position="27"/>
    </location>
</feature>
<evidence type="ECO:0000313" key="3">
    <source>
        <dbReference type="Proteomes" id="UP000026962"/>
    </source>
</evidence>
<dbReference type="AlphaFoldDB" id="A0A0E0LDS1"/>
<feature type="compositionally biased region" description="Pro residues" evidence="1">
    <location>
        <begin position="307"/>
        <end position="317"/>
    </location>
</feature>
<sequence length="1053" mass="107546">MAVTVVAPPLPTPTPTAAPTQAPTPNAVISPMSSTLAASASAAAAFAPAPAPVAAEAIPPLPLPAPAPERKRKLLKASSLSASGGDRGRVADAAVASRCRGRGRGCGLAPTVVTMGAPSLPAPTPTAAPAPAPTASLEPNAVTPPVSSMLASPAPAPEAIPTPPPAAAVAAAAAVPKKRRLLKASTLSGSGGLGRGRVAEATFTGRGPGVWCGRGRGSIPTTVTEHAATQPTPTPAGPPVPVPASASATAPSVEPNAVISPVASTLTASAAAAQPPAPVVPELATRVAVPLPEKPVLTAHDVAGPSNVPPSPPPRPPAASSSFFQVVIPPSGVQTNYAVHEAPDFDPNIYFADVPDGEQDELMLLSSTPTHLGVDTPPNVTTEQSMEVIITQDNPIPIPMDVDVDATATSSSLVADVVSSLAQAAVDVAVDFPSSSAKAAIHVTSSSARATIDIPSSSAQAAADVASSSAQGVAAAAENERPVVVNIELNEPVVEKSVLTTREVVMATLFPNGVFSCIVGPSHAPPPLLTSAASSVQTNYAIHESPDFNLNIFFADVPDGEQDELVLLSSTPTLLGVDTPPNVTTEQSMEVIITEENPIPIPMDVDVDSLATSSSLVADVVSSSTQAAIDIASSLAAVDFPSSSTEAAVHITSTSAQATIDISSSSAQVATDVASSSAQDVAAAAENERPVVFNTDLNELKVVPLLENSLLIAHEVIVATLFPNGVFSYIAEPSHAAPLTTNNQQFLFLVIPPGGVQINYITHDAPDFDPNIFFADDPNGKLDEHELLSSTPMLLDIDNPLDVTTKQSMKVIIKKDNPIPVPMDVDIDASATSSSLATDVASSFAQAAVDVASSSAQGAVVAAGNEMLVVFDFDLNEPTKVLPLPEKSVLTTHEVCMAALFPNGVFSYITGPSHVPPLPPLPPPVASNSFFQTVIPPSGTNYTVHNAPGFDPNIFFTDDPDDELDEPVLLSSPLMLFGVDTPPNMTTKKSMKVIIVQDNPIPVPMYIDVDAPTTSSSLVADVASSSAQGVAAAAGNDRLTVFDFNLNEPISRS</sequence>
<feature type="region of interest" description="Disordered" evidence="1">
    <location>
        <begin position="299"/>
        <end position="319"/>
    </location>
</feature>
<accession>A0A0E0LDS1</accession>
<feature type="region of interest" description="Disordered" evidence="1">
    <location>
        <begin position="1"/>
        <end position="27"/>
    </location>
</feature>
<evidence type="ECO:0000256" key="1">
    <source>
        <dbReference type="SAM" id="MobiDB-lite"/>
    </source>
</evidence>
<name>A0A0E0LDS1_ORYPU</name>
<organism evidence="2">
    <name type="scientific">Oryza punctata</name>
    <name type="common">Red rice</name>
    <dbReference type="NCBI Taxonomy" id="4537"/>
    <lineage>
        <taxon>Eukaryota</taxon>
        <taxon>Viridiplantae</taxon>
        <taxon>Streptophyta</taxon>
        <taxon>Embryophyta</taxon>
        <taxon>Tracheophyta</taxon>
        <taxon>Spermatophyta</taxon>
        <taxon>Magnoliopsida</taxon>
        <taxon>Liliopsida</taxon>
        <taxon>Poales</taxon>
        <taxon>Poaceae</taxon>
        <taxon>BOP clade</taxon>
        <taxon>Oryzoideae</taxon>
        <taxon>Oryzeae</taxon>
        <taxon>Oryzinae</taxon>
        <taxon>Oryza</taxon>
    </lineage>
</organism>